<organism evidence="2 3">
    <name type="scientific">Stephania cephalantha</name>
    <dbReference type="NCBI Taxonomy" id="152367"/>
    <lineage>
        <taxon>Eukaryota</taxon>
        <taxon>Viridiplantae</taxon>
        <taxon>Streptophyta</taxon>
        <taxon>Embryophyta</taxon>
        <taxon>Tracheophyta</taxon>
        <taxon>Spermatophyta</taxon>
        <taxon>Magnoliopsida</taxon>
        <taxon>Ranunculales</taxon>
        <taxon>Menispermaceae</taxon>
        <taxon>Menispermoideae</taxon>
        <taxon>Cissampelideae</taxon>
        <taxon>Stephania</taxon>
    </lineage>
</organism>
<protein>
    <submittedName>
        <fullName evidence="2">Uncharacterized protein</fullName>
    </submittedName>
</protein>
<feature type="compositionally biased region" description="Basic and acidic residues" evidence="1">
    <location>
        <begin position="309"/>
        <end position="328"/>
    </location>
</feature>
<keyword evidence="3" id="KW-1185">Reference proteome</keyword>
<dbReference type="EMBL" id="JBBNAG010000009">
    <property type="protein sequence ID" value="KAK9105770.1"/>
    <property type="molecule type" value="Genomic_DNA"/>
</dbReference>
<evidence type="ECO:0000313" key="3">
    <source>
        <dbReference type="Proteomes" id="UP001419268"/>
    </source>
</evidence>
<feature type="compositionally biased region" description="Basic and acidic residues" evidence="1">
    <location>
        <begin position="1"/>
        <end position="22"/>
    </location>
</feature>
<feature type="compositionally biased region" description="Low complexity" evidence="1">
    <location>
        <begin position="298"/>
        <end position="308"/>
    </location>
</feature>
<feature type="region of interest" description="Disordered" evidence="1">
    <location>
        <begin position="278"/>
        <end position="340"/>
    </location>
</feature>
<proteinExistence type="predicted"/>
<comment type="caution">
    <text evidence="2">The sequence shown here is derived from an EMBL/GenBank/DDBJ whole genome shotgun (WGS) entry which is preliminary data.</text>
</comment>
<accession>A0AAP0F8A9</accession>
<evidence type="ECO:0000256" key="1">
    <source>
        <dbReference type="SAM" id="MobiDB-lite"/>
    </source>
</evidence>
<feature type="compositionally biased region" description="Basic residues" evidence="1">
    <location>
        <begin position="70"/>
        <end position="88"/>
    </location>
</feature>
<name>A0AAP0F8A9_9MAGN</name>
<feature type="region of interest" description="Disordered" evidence="1">
    <location>
        <begin position="56"/>
        <end position="96"/>
    </location>
</feature>
<feature type="region of interest" description="Disordered" evidence="1">
    <location>
        <begin position="365"/>
        <end position="438"/>
    </location>
</feature>
<feature type="compositionally biased region" description="Gly residues" evidence="1">
    <location>
        <begin position="23"/>
        <end position="33"/>
    </location>
</feature>
<dbReference type="Proteomes" id="UP001419268">
    <property type="component" value="Unassembled WGS sequence"/>
</dbReference>
<evidence type="ECO:0000313" key="2">
    <source>
        <dbReference type="EMBL" id="KAK9105770.1"/>
    </source>
</evidence>
<feature type="region of interest" description="Disordered" evidence="1">
    <location>
        <begin position="1"/>
        <end position="33"/>
    </location>
</feature>
<dbReference type="AlphaFoldDB" id="A0AAP0F8A9"/>
<gene>
    <name evidence="2" type="ORF">Scep_022614</name>
</gene>
<feature type="compositionally biased region" description="Low complexity" evidence="1">
    <location>
        <begin position="392"/>
        <end position="408"/>
    </location>
</feature>
<reference evidence="2 3" key="1">
    <citation type="submission" date="2024-01" db="EMBL/GenBank/DDBJ databases">
        <title>Genome assemblies of Stephania.</title>
        <authorList>
            <person name="Yang L."/>
        </authorList>
    </citation>
    <scope>NUCLEOTIDE SEQUENCE [LARGE SCALE GENOMIC DNA]</scope>
    <source>
        <strain evidence="2">JXDWG</strain>
        <tissue evidence="2">Leaf</tissue>
    </source>
</reference>
<sequence length="438" mass="46684">MLADERDRQRAREAAALQRHDGGGSSGTSNQGGGVEAGTHVCLSFVAGLVAAAAARNEQRRRSSSDAPRAKQRLQKRRGERWQRRRSKEWRASGDAQARAAAARQQQERRAAGNGVVARCRNNPRYDAYPTPDYGILVHCRCVLSGIDRSGNAPQHRRSTSFTFTARARSLSLARWCFAAVPPCVCVSLPARIAGALTRRAAGVDSPAPPLERVAAAGSTWVQPLARHAAPPARFPISRRLAAACRRLAVASRRLRPPVSLLAGASFTSHSLSLAASARVSRTRTNSGGGEARLQQWRRGAAPAAVARGRADRPSEEKRQRLQQHDGDGSSGMSNQGGGVEPGIHVCASFVAGLVAAAAVSNERRRARSSSDAGEAATPPSSGVGEAAATPLQRTTLARRACARGGARQAKKTARREARCRNNPRYGSKSAPRIKHLE</sequence>